<dbReference type="EMBL" id="GU943010">
    <property type="protein sequence ID" value="ADD94028.1"/>
    <property type="molecule type" value="Genomic_DNA"/>
</dbReference>
<reference evidence="1" key="1">
    <citation type="journal article" date="2010" name="ISME J.">
        <title>Metagenome of the Mediterranean deep chlorophyll maximum studied by direct and fosmid library 454 pyrosequencing.</title>
        <authorList>
            <person name="Ghai R."/>
            <person name="Martin-Cuadrado A.B."/>
            <person name="Molto A.G."/>
            <person name="Heredia I.G."/>
            <person name="Cabrera R."/>
            <person name="Martin J."/>
            <person name="Verdu M."/>
            <person name="Deschamps P."/>
            <person name="Moreira D."/>
            <person name="Lopez-Garcia P."/>
            <person name="Mira A."/>
            <person name="Rodriguez-Valera F."/>
        </authorList>
    </citation>
    <scope>NUCLEOTIDE SEQUENCE</scope>
</reference>
<sequence>MQQREREPGGKMIGPNMFRTIYGELGTLQEKAHMIRYYQMPRHNIPAAIELMGEIDALSDDVNLTAVAPVAHEQMGMIAGVYRFNSMAHAGKAIDEVGMSEGFQNLVNKANTLGTLTSAQMNITM</sequence>
<protein>
    <submittedName>
        <fullName evidence="1">Uncharacterized protein</fullName>
    </submittedName>
</protein>
<organism evidence="1">
    <name type="scientific">uncultured marine bacterium MedDCM-OCT-S11-C95</name>
    <dbReference type="NCBI Taxonomy" id="743081"/>
    <lineage>
        <taxon>Bacteria</taxon>
        <taxon>environmental samples</taxon>
    </lineage>
</organism>
<name>D6PE77_9BACT</name>
<accession>D6PE77</accession>
<proteinExistence type="predicted"/>
<dbReference type="AlphaFoldDB" id="D6PE77"/>
<evidence type="ECO:0000313" key="1">
    <source>
        <dbReference type="EMBL" id="ADD94028.1"/>
    </source>
</evidence>